<comment type="caution">
    <text evidence="2">The sequence shown here is derived from an EMBL/GenBank/DDBJ whole genome shotgun (WGS) entry which is preliminary data.</text>
</comment>
<feature type="transmembrane region" description="Helical" evidence="1">
    <location>
        <begin position="146"/>
        <end position="165"/>
    </location>
</feature>
<dbReference type="EMBL" id="VGJJ01000041">
    <property type="protein sequence ID" value="MBM3282531.1"/>
    <property type="molecule type" value="Genomic_DNA"/>
</dbReference>
<organism evidence="2 3">
    <name type="scientific">Candidatus Iainarchaeum sp</name>
    <dbReference type="NCBI Taxonomy" id="3101447"/>
    <lineage>
        <taxon>Archaea</taxon>
        <taxon>Candidatus Iainarchaeota</taxon>
        <taxon>Candidatus Iainarchaeia</taxon>
        <taxon>Candidatus Iainarchaeales</taxon>
        <taxon>Candidatus Iainarchaeaceae</taxon>
        <taxon>Candidatus Iainarchaeum</taxon>
    </lineage>
</organism>
<keyword evidence="1" id="KW-0472">Membrane</keyword>
<sequence>MKAKTRHSRERKGNAGRMTHLQRVMAQPHYILLSLLLSGGMLALYVYTQVIGNVNNIDVWAANLQPVRGLLLVIFSMLFGLTTTYQIHVWTTPQTCSLVQKTKGTGMSGLSTIGLFLVAQCPACASLGVFFLPLSAVTFLGEYAEWINILGIGLLVFTLHYLGAFERVK</sequence>
<gene>
    <name evidence="2" type="ORF">FJY86_04310</name>
</gene>
<dbReference type="Proteomes" id="UP000774699">
    <property type="component" value="Unassembled WGS sequence"/>
</dbReference>
<feature type="transmembrane region" description="Helical" evidence="1">
    <location>
        <begin position="30"/>
        <end position="50"/>
    </location>
</feature>
<protein>
    <submittedName>
        <fullName evidence="2">Uncharacterized protein</fullName>
    </submittedName>
</protein>
<dbReference type="AlphaFoldDB" id="A0A8T4C7W0"/>
<accession>A0A8T4C7W0</accession>
<keyword evidence="1" id="KW-0812">Transmembrane</keyword>
<name>A0A8T4C7W0_9ARCH</name>
<proteinExistence type="predicted"/>
<feature type="transmembrane region" description="Helical" evidence="1">
    <location>
        <begin position="112"/>
        <end position="134"/>
    </location>
</feature>
<feature type="transmembrane region" description="Helical" evidence="1">
    <location>
        <begin position="70"/>
        <end position="91"/>
    </location>
</feature>
<evidence type="ECO:0000256" key="1">
    <source>
        <dbReference type="SAM" id="Phobius"/>
    </source>
</evidence>
<evidence type="ECO:0000313" key="2">
    <source>
        <dbReference type="EMBL" id="MBM3282531.1"/>
    </source>
</evidence>
<evidence type="ECO:0000313" key="3">
    <source>
        <dbReference type="Proteomes" id="UP000774699"/>
    </source>
</evidence>
<keyword evidence="1" id="KW-1133">Transmembrane helix</keyword>
<reference evidence="2" key="1">
    <citation type="submission" date="2019-03" db="EMBL/GenBank/DDBJ databases">
        <title>Lake Tanganyika Metagenome-Assembled Genomes (MAGs).</title>
        <authorList>
            <person name="Tran P."/>
        </authorList>
    </citation>
    <scope>NUCLEOTIDE SEQUENCE</scope>
    <source>
        <strain evidence="2">M_DeepCast_50m_m2_156</strain>
    </source>
</reference>